<keyword evidence="4 11" id="KW-0443">Lipid metabolism</keyword>
<dbReference type="NCBIfam" id="NF003685">
    <property type="entry name" value="PRK05305.2-5"/>
    <property type="match status" value="1"/>
</dbReference>
<evidence type="ECO:0000256" key="5">
    <source>
        <dbReference type="ARBA" id="ARBA00023136"/>
    </source>
</evidence>
<keyword evidence="12" id="KW-0812">Transmembrane</keyword>
<feature type="site" description="Cleavage (non-hydrolytic); by autocatalysis" evidence="11">
    <location>
        <begin position="176"/>
        <end position="177"/>
    </location>
</feature>
<dbReference type="Pfam" id="PF02666">
    <property type="entry name" value="PS_Dcarbxylase"/>
    <property type="match status" value="1"/>
</dbReference>
<evidence type="ECO:0000256" key="8">
    <source>
        <dbReference type="ARBA" id="ARBA00023239"/>
    </source>
</evidence>
<dbReference type="HAMAP" id="MF_00664">
    <property type="entry name" value="PS_decarb_PSD_A"/>
    <property type="match status" value="1"/>
</dbReference>
<comment type="function">
    <text evidence="11">Catalyzes the formation of phosphatidylethanolamine (PtdEtn) from phosphatidylserine (PtdSer).</text>
</comment>
<dbReference type="InterPro" id="IPR033175">
    <property type="entry name" value="PSD-A"/>
</dbReference>
<dbReference type="GO" id="GO:0005886">
    <property type="term" value="C:plasma membrane"/>
    <property type="evidence" value="ECO:0007669"/>
    <property type="project" value="UniProtKB-SubCell"/>
</dbReference>
<feature type="modified residue" description="Pyruvic acid (Ser); by autocatalysis" evidence="11">
    <location>
        <position position="177"/>
    </location>
</feature>
<keyword evidence="1 11" id="KW-1003">Cell membrane</keyword>
<dbReference type="PANTHER" id="PTHR35809:SF1">
    <property type="entry name" value="ARCHAETIDYLSERINE DECARBOXYLASE PROENZYME-RELATED"/>
    <property type="match status" value="1"/>
</dbReference>
<dbReference type="GO" id="GO:0006646">
    <property type="term" value="P:phosphatidylethanolamine biosynthetic process"/>
    <property type="evidence" value="ECO:0007669"/>
    <property type="project" value="UniProtKB-UniRule"/>
</dbReference>
<dbReference type="GO" id="GO:0004609">
    <property type="term" value="F:phosphatidylserine decarboxylase activity"/>
    <property type="evidence" value="ECO:0007669"/>
    <property type="project" value="UniProtKB-UniRule"/>
</dbReference>
<dbReference type="HOGENOM" id="CLU_072492_2_0_0"/>
<evidence type="ECO:0000313" key="14">
    <source>
        <dbReference type="Proteomes" id="UP000006898"/>
    </source>
</evidence>
<evidence type="ECO:0000256" key="3">
    <source>
        <dbReference type="ARBA" id="ARBA00022793"/>
    </source>
</evidence>
<comment type="pathway">
    <text evidence="11">Phospholipid metabolism; phosphatidylethanolamine biosynthesis; phosphatidylethanolamine from CDP-diacylglycerol: step 2/2.</text>
</comment>
<proteinExistence type="inferred from homology"/>
<sequence>MIPVAREGWPFILPPLIVAASLWVAGWQVSSVVTCVLAVLVALFFRDPPRDIPKGEGLIVAPADGAVVQVTQYLGQELQEPATQISIFLSVLDVHINRAPFPAVVEEVTYRPGTFRIAWQPEASVDNEQNLIALKAPKGRLLVKQIAGLIARRIVCRVVPGQKLEAGERIGMIRFGSRVDLIVPARAELFVKRGDRVKGGTTVMGALR</sequence>
<keyword evidence="5 11" id="KW-0472">Membrane</keyword>
<keyword evidence="3 11" id="KW-0210">Decarboxylase</keyword>
<dbReference type="EC" id="4.1.1.65" evidence="11"/>
<evidence type="ECO:0000256" key="2">
    <source>
        <dbReference type="ARBA" id="ARBA00022516"/>
    </source>
</evidence>
<evidence type="ECO:0000256" key="4">
    <source>
        <dbReference type="ARBA" id="ARBA00023098"/>
    </source>
</evidence>
<comment type="catalytic activity">
    <reaction evidence="11">
        <text>a 1,2-diacyl-sn-glycero-3-phospho-L-serine + H(+) = a 1,2-diacyl-sn-glycero-3-phosphoethanolamine + CO2</text>
        <dbReference type="Rhea" id="RHEA:20828"/>
        <dbReference type="ChEBI" id="CHEBI:15378"/>
        <dbReference type="ChEBI" id="CHEBI:16526"/>
        <dbReference type="ChEBI" id="CHEBI:57262"/>
        <dbReference type="ChEBI" id="CHEBI:64612"/>
        <dbReference type="EC" id="4.1.1.65"/>
    </reaction>
</comment>
<feature type="transmembrane region" description="Helical" evidence="12">
    <location>
        <begin position="20"/>
        <end position="45"/>
    </location>
</feature>
<evidence type="ECO:0000256" key="10">
    <source>
        <dbReference type="ARBA" id="ARBA00023317"/>
    </source>
</evidence>
<keyword evidence="2 11" id="KW-0444">Lipid biosynthesis</keyword>
<dbReference type="UniPathway" id="UPA00558">
    <property type="reaction ID" value="UER00616"/>
</dbReference>
<name>D5MF70_METO1</name>
<comment type="similarity">
    <text evidence="11">Belongs to the phosphatidylserine decarboxylase family. PSD-A subfamily.</text>
</comment>
<feature type="chain" id="PRO_5023323693" description="Phosphatidylserine decarboxylase alpha chain" evidence="11">
    <location>
        <begin position="177"/>
        <end position="208"/>
    </location>
</feature>
<evidence type="ECO:0000313" key="13">
    <source>
        <dbReference type="EMBL" id="CBE68399.1"/>
    </source>
</evidence>
<comment type="PTM">
    <text evidence="11">Is synthesized initially as an inactive proenzyme. Formation of the active enzyme involves a self-maturation process in which the active site pyruvoyl group is generated from an internal serine residue via an autocatalytic post-translational modification. Two non-identical subunits are generated from the proenzyme in this reaction, and the pyruvate is formed at the N-terminus of the alpha chain, which is derived from the carboxyl end of the proenzyme. The post-translation cleavage follows an unusual pathway, termed non-hydrolytic serinolysis, in which the side chain hydroxyl group of the serine supplies its oxygen atom to form the C-terminus of the beta chain, while the remainder of the serine residue undergoes an oxidative deamination to produce ammonia and the pyruvoyl prosthetic group on the alpha chain.</text>
</comment>
<accession>D5MF70</accession>
<dbReference type="Proteomes" id="UP000006898">
    <property type="component" value="Chromosome"/>
</dbReference>
<dbReference type="STRING" id="671143.DAMO_1339"/>
<dbReference type="InterPro" id="IPR003817">
    <property type="entry name" value="PS_Dcarbxylase"/>
</dbReference>
<keyword evidence="9 11" id="KW-1208">Phospholipid metabolism</keyword>
<feature type="active site" description="Schiff-base intermediate with substrate; via pyruvic acid" evidence="11">
    <location>
        <position position="177"/>
    </location>
</feature>
<comment type="cofactor">
    <cofactor evidence="11">
        <name>pyruvate</name>
        <dbReference type="ChEBI" id="CHEBI:15361"/>
    </cofactor>
    <text evidence="11">Binds 1 pyruvoyl group covalently per subunit.</text>
</comment>
<dbReference type="AlphaFoldDB" id="D5MF70"/>
<comment type="subunit">
    <text evidence="11">Heterodimer of a large membrane-associated beta subunit and a small pyruvoyl-containing alpha subunit.</text>
</comment>
<gene>
    <name evidence="11 13" type="primary">psd</name>
    <name evidence="13" type="ORF">DAMO_1339</name>
</gene>
<comment type="subcellular location">
    <subcellularLocation>
        <location evidence="11">Cell membrane</location>
        <topology evidence="11">Peripheral membrane protein</topology>
    </subcellularLocation>
</comment>
<keyword evidence="10 11" id="KW-0670">Pyruvate</keyword>
<keyword evidence="8 11" id="KW-0456">Lyase</keyword>
<dbReference type="KEGG" id="mox:DAMO_1339"/>
<keyword evidence="12" id="KW-1133">Transmembrane helix</keyword>
<dbReference type="PANTHER" id="PTHR35809">
    <property type="entry name" value="ARCHAETIDYLSERINE DECARBOXYLASE PROENZYME-RELATED"/>
    <property type="match status" value="1"/>
</dbReference>
<dbReference type="eggNOG" id="COG0688">
    <property type="taxonomic scope" value="Bacteria"/>
</dbReference>
<organism evidence="13 14">
    <name type="scientific">Methylomirabilis oxygeniifera</name>
    <dbReference type="NCBI Taxonomy" id="671143"/>
    <lineage>
        <taxon>Bacteria</taxon>
        <taxon>Candidatus Methylomirabilota</taxon>
        <taxon>Candidatus Methylomirabilia</taxon>
        <taxon>Candidatus Methylomirabilales</taxon>
        <taxon>Candidatus Methylomirabilaceae</taxon>
        <taxon>Candidatus Methylomirabilis</taxon>
    </lineage>
</organism>
<dbReference type="EMBL" id="FP565575">
    <property type="protein sequence ID" value="CBE68399.1"/>
    <property type="molecule type" value="Genomic_DNA"/>
</dbReference>
<evidence type="ECO:0000256" key="9">
    <source>
        <dbReference type="ARBA" id="ARBA00023264"/>
    </source>
</evidence>
<dbReference type="PATRIC" id="fig|671143.5.peg.1171"/>
<dbReference type="NCBIfam" id="NF003678">
    <property type="entry name" value="PRK05305.1-2"/>
    <property type="match status" value="1"/>
</dbReference>
<reference evidence="13 14" key="1">
    <citation type="journal article" date="2010" name="Nature">
        <title>Nitrite-driven anaerobic methane oxidation by oxygenic bacteria.</title>
        <authorList>
            <person name="Ettwig K.F."/>
            <person name="Butler M.K."/>
            <person name="Le Paslier D."/>
            <person name="Pelletier E."/>
            <person name="Mangenot S."/>
            <person name="Kuypers M.M.M."/>
            <person name="Schreiber F."/>
            <person name="Dutilh B.E."/>
            <person name="Zedelius J."/>
            <person name="de Beer D."/>
            <person name="Gloerich J."/>
            <person name="Wessels H.J.C.T."/>
            <person name="van Allen T."/>
            <person name="Luesken F."/>
            <person name="Wu M."/>
            <person name="van de Pas-Schoonen K.T."/>
            <person name="Op den Camp H.J.M."/>
            <person name="Janssen-Megens E.M."/>
            <person name="Francoijs K-J."/>
            <person name="Stunnenberg H."/>
            <person name="Weissenbach J."/>
            <person name="Jetten M.S.M."/>
            <person name="Strous M."/>
        </authorList>
    </citation>
    <scope>NUCLEOTIDE SEQUENCE [LARGE SCALE GENOMIC DNA]</scope>
</reference>
<evidence type="ECO:0000256" key="7">
    <source>
        <dbReference type="ARBA" id="ARBA00023209"/>
    </source>
</evidence>
<evidence type="ECO:0000256" key="1">
    <source>
        <dbReference type="ARBA" id="ARBA00022475"/>
    </source>
</evidence>
<evidence type="ECO:0000256" key="6">
    <source>
        <dbReference type="ARBA" id="ARBA00023145"/>
    </source>
</evidence>
<feature type="chain" id="PRO_5023323694" description="Phosphatidylserine decarboxylase beta chain" evidence="11">
    <location>
        <begin position="1"/>
        <end position="176"/>
    </location>
</feature>
<evidence type="ECO:0000256" key="12">
    <source>
        <dbReference type="SAM" id="Phobius"/>
    </source>
</evidence>
<protein>
    <recommendedName>
        <fullName evidence="11">Phosphatidylserine decarboxylase proenzyme</fullName>
        <ecNumber evidence="11">4.1.1.65</ecNumber>
    </recommendedName>
    <component>
        <recommendedName>
            <fullName evidence="11">Phosphatidylserine decarboxylase alpha chain</fullName>
        </recommendedName>
    </component>
    <component>
        <recommendedName>
            <fullName evidence="11">Phosphatidylserine decarboxylase beta chain</fullName>
        </recommendedName>
    </component>
</protein>
<evidence type="ECO:0000256" key="11">
    <source>
        <dbReference type="HAMAP-Rule" id="MF_00664"/>
    </source>
</evidence>
<keyword evidence="7 11" id="KW-0594">Phospholipid biosynthesis</keyword>
<keyword evidence="6 11" id="KW-0865">Zymogen</keyword>